<proteinExistence type="predicted"/>
<dbReference type="InterPro" id="IPR002166">
    <property type="entry name" value="RNA_pol_HCV"/>
</dbReference>
<keyword evidence="2 7" id="KW-0696">RNA-directed RNA polymerase</keyword>
<dbReference type="SUPFAM" id="SSF56672">
    <property type="entry name" value="DNA/RNA polymerases"/>
    <property type="match status" value="1"/>
</dbReference>
<dbReference type="GO" id="GO:0003968">
    <property type="term" value="F:RNA-directed RNA polymerase activity"/>
    <property type="evidence" value="ECO:0007669"/>
    <property type="project" value="UniProtKB-KW"/>
</dbReference>
<accession>A0A6B9KXU6</accession>
<dbReference type="InterPro" id="IPR043128">
    <property type="entry name" value="Rev_trsase/Diguanyl_cyclase"/>
</dbReference>
<keyword evidence="6 7" id="KW-0693">Viral RNA replication</keyword>
<sequence>MSPPRRIYAFNSSLENLIRGVKERVFFVKDPLGGFTTVPAPLEGVFEARLGSLRDAVGRRCPILRPLEREEYPLQYTGKKRATYSKAVETLRSRELTRKDAEVTIFTKTERTVKPDAVPRIVSPMTPECNLETGRFVKPMESPICKAIAEVAGHTVVMKGMNASQIGGILRQNWEDMGGDGNCVAIGLDASRFDQHVSRQALEFEHTHYPGLLADPRDRAECRRLLSWQCRTSAFGRTSEGTVKYDIDGTRLSGVINTGLGNCILASEMCIAYCRERKVNFRLANNGDDCVIFLRKRDLTKFQVGLSGWFREMGFNMVVEDPVDVLEQVVFCQASPVWDGTAWTMVRDPRTALAKDCVSLKPWRNAKEFQGWIKGVGLSGTALAGGIPVFDPFYRSFVQAGGVARPLSHDDPSIGGGLYWMSKGMHRQNLRITDEARCSFWKAFGITPDMQLELERKYATTIPSFTQPVPVGDSYPTMELDYTMCLPPGLG</sequence>
<dbReference type="EC" id="2.7.7.48" evidence="1 7"/>
<evidence type="ECO:0000313" key="9">
    <source>
        <dbReference type="EMBL" id="QHB15179.1"/>
    </source>
</evidence>
<feature type="domain" description="RdRp catalytic" evidence="8">
    <location>
        <begin position="183"/>
        <end position="302"/>
    </location>
</feature>
<evidence type="ECO:0000256" key="6">
    <source>
        <dbReference type="ARBA" id="ARBA00022953"/>
    </source>
</evidence>
<dbReference type="PROSITE" id="PS50507">
    <property type="entry name" value="RDRP_SSRNA_POS"/>
    <property type="match status" value="1"/>
</dbReference>
<keyword evidence="4 7" id="KW-0548">Nucleotidyltransferase</keyword>
<evidence type="ECO:0000256" key="3">
    <source>
        <dbReference type="ARBA" id="ARBA00022679"/>
    </source>
</evidence>
<reference evidence="9" key="1">
    <citation type="submission" date="2019-07" db="EMBL/GenBank/DDBJ databases">
        <title>Network analysis of the papaya orchard virome from two agroecological regions of Chiapas.</title>
        <authorList>
            <person name="Alcala-Briseno R.I.I."/>
            <person name="Casarrubias-Castillo K."/>
            <person name="Lopez-Ley D."/>
            <person name="Garrett K.A."/>
            <person name="Silva-Rosales L."/>
        </authorList>
    </citation>
    <scope>NUCLEOTIDE SEQUENCE</scope>
    <source>
        <strain evidence="9">IaToV-1.PC-I</strain>
    </source>
</reference>
<dbReference type="Pfam" id="PF00998">
    <property type="entry name" value="RdRP_3"/>
    <property type="match status" value="1"/>
</dbReference>
<keyword evidence="3 7" id="KW-0808">Transferase</keyword>
<evidence type="ECO:0000256" key="1">
    <source>
        <dbReference type="ARBA" id="ARBA00012494"/>
    </source>
</evidence>
<dbReference type="Gene3D" id="3.30.70.270">
    <property type="match status" value="1"/>
</dbReference>
<dbReference type="EMBL" id="MN203203">
    <property type="protein sequence ID" value="QHB15179.1"/>
    <property type="molecule type" value="Genomic_RNA"/>
</dbReference>
<evidence type="ECO:0000256" key="5">
    <source>
        <dbReference type="ARBA" id="ARBA00022741"/>
    </source>
</evidence>
<evidence type="ECO:0000259" key="8">
    <source>
        <dbReference type="PROSITE" id="PS50507"/>
    </source>
</evidence>
<evidence type="ECO:0000256" key="4">
    <source>
        <dbReference type="ARBA" id="ARBA00022695"/>
    </source>
</evidence>
<dbReference type="GO" id="GO:0039694">
    <property type="term" value="P:viral RNA genome replication"/>
    <property type="evidence" value="ECO:0007669"/>
    <property type="project" value="InterPro"/>
</dbReference>
<dbReference type="GO" id="GO:0000166">
    <property type="term" value="F:nucleotide binding"/>
    <property type="evidence" value="ECO:0007669"/>
    <property type="project" value="UniProtKB-KW"/>
</dbReference>
<comment type="catalytic activity">
    <reaction evidence="7">
        <text>RNA(n) + a ribonucleoside 5'-triphosphate = RNA(n+1) + diphosphate</text>
        <dbReference type="Rhea" id="RHEA:21248"/>
        <dbReference type="Rhea" id="RHEA-COMP:14527"/>
        <dbReference type="Rhea" id="RHEA-COMP:17342"/>
        <dbReference type="ChEBI" id="CHEBI:33019"/>
        <dbReference type="ChEBI" id="CHEBI:61557"/>
        <dbReference type="ChEBI" id="CHEBI:140395"/>
        <dbReference type="EC" id="2.7.7.48"/>
    </reaction>
</comment>
<dbReference type="InterPro" id="IPR007094">
    <property type="entry name" value="RNA-dir_pol_PSvirus"/>
</dbReference>
<keyword evidence="5 7" id="KW-0547">Nucleotide-binding</keyword>
<protein>
    <recommendedName>
        <fullName evidence="1 7">RNA-directed RNA polymerase</fullName>
        <ecNumber evidence="1 7">2.7.7.48</ecNumber>
    </recommendedName>
</protein>
<evidence type="ECO:0000256" key="2">
    <source>
        <dbReference type="ARBA" id="ARBA00022484"/>
    </source>
</evidence>
<organism evidence="9">
    <name type="scientific">Insect-associated tombusvirus 1</name>
    <dbReference type="NCBI Taxonomy" id="2692406"/>
    <lineage>
        <taxon>Viruses</taxon>
        <taxon>Riboviria</taxon>
        <taxon>Orthornavirae</taxon>
        <taxon>Kitrinoviricota</taxon>
        <taxon>Tolucaviricetes</taxon>
        <taxon>Tolivirales</taxon>
        <taxon>Tombusviridae</taxon>
    </lineage>
</organism>
<name>A0A6B9KXU6_9TOMB</name>
<dbReference type="InterPro" id="IPR043502">
    <property type="entry name" value="DNA/RNA_pol_sf"/>
</dbReference>
<evidence type="ECO:0000256" key="7">
    <source>
        <dbReference type="RuleBase" id="RU363062"/>
    </source>
</evidence>
<dbReference type="GO" id="GO:0003723">
    <property type="term" value="F:RNA binding"/>
    <property type="evidence" value="ECO:0007669"/>
    <property type="project" value="InterPro"/>
</dbReference>